<keyword evidence="3" id="KW-0862">Zinc</keyword>
<feature type="domain" description="RING-type" evidence="6">
    <location>
        <begin position="11"/>
        <end position="58"/>
    </location>
</feature>
<dbReference type="InterPro" id="IPR011042">
    <property type="entry name" value="6-blade_b-propeller_TolB-like"/>
</dbReference>
<keyword evidence="9" id="KW-1185">Reference proteome</keyword>
<dbReference type="AlphaFoldDB" id="A0A210QP90"/>
<name>A0A210QP90_MIZYE</name>
<dbReference type="InterPro" id="IPR047153">
    <property type="entry name" value="TRIM45/56/19-like"/>
</dbReference>
<dbReference type="PROSITE" id="PS50089">
    <property type="entry name" value="ZF_RING_2"/>
    <property type="match status" value="1"/>
</dbReference>
<feature type="coiled-coil region" evidence="5">
    <location>
        <begin position="209"/>
        <end position="243"/>
    </location>
</feature>
<evidence type="ECO:0000256" key="1">
    <source>
        <dbReference type="ARBA" id="ARBA00022723"/>
    </source>
</evidence>
<dbReference type="EMBL" id="NEDP02002575">
    <property type="protein sequence ID" value="OWF50518.1"/>
    <property type="molecule type" value="Genomic_DNA"/>
</dbReference>
<dbReference type="Gene3D" id="3.30.40.10">
    <property type="entry name" value="Zinc/RING finger domain, C3HC4 (zinc finger)"/>
    <property type="match status" value="1"/>
</dbReference>
<feature type="domain" description="B box-type" evidence="7">
    <location>
        <begin position="99"/>
        <end position="146"/>
    </location>
</feature>
<evidence type="ECO:0000259" key="6">
    <source>
        <dbReference type="PROSITE" id="PS50089"/>
    </source>
</evidence>
<dbReference type="OrthoDB" id="6123229at2759"/>
<evidence type="ECO:0000256" key="4">
    <source>
        <dbReference type="PROSITE-ProRule" id="PRU00024"/>
    </source>
</evidence>
<dbReference type="InterPro" id="IPR013083">
    <property type="entry name" value="Znf_RING/FYVE/PHD"/>
</dbReference>
<dbReference type="SUPFAM" id="SSF57850">
    <property type="entry name" value="RING/U-box"/>
    <property type="match status" value="1"/>
</dbReference>
<reference evidence="8 9" key="1">
    <citation type="journal article" date="2017" name="Nat. Ecol. Evol.">
        <title>Scallop genome provides insights into evolution of bilaterian karyotype and development.</title>
        <authorList>
            <person name="Wang S."/>
            <person name="Zhang J."/>
            <person name="Jiao W."/>
            <person name="Li J."/>
            <person name="Xun X."/>
            <person name="Sun Y."/>
            <person name="Guo X."/>
            <person name="Huan P."/>
            <person name="Dong B."/>
            <person name="Zhang L."/>
            <person name="Hu X."/>
            <person name="Sun X."/>
            <person name="Wang J."/>
            <person name="Zhao C."/>
            <person name="Wang Y."/>
            <person name="Wang D."/>
            <person name="Huang X."/>
            <person name="Wang R."/>
            <person name="Lv J."/>
            <person name="Li Y."/>
            <person name="Zhang Z."/>
            <person name="Liu B."/>
            <person name="Lu W."/>
            <person name="Hui Y."/>
            <person name="Liang J."/>
            <person name="Zhou Z."/>
            <person name="Hou R."/>
            <person name="Li X."/>
            <person name="Liu Y."/>
            <person name="Li H."/>
            <person name="Ning X."/>
            <person name="Lin Y."/>
            <person name="Zhao L."/>
            <person name="Xing Q."/>
            <person name="Dou J."/>
            <person name="Li Y."/>
            <person name="Mao J."/>
            <person name="Guo H."/>
            <person name="Dou H."/>
            <person name="Li T."/>
            <person name="Mu C."/>
            <person name="Jiang W."/>
            <person name="Fu Q."/>
            <person name="Fu X."/>
            <person name="Miao Y."/>
            <person name="Liu J."/>
            <person name="Yu Q."/>
            <person name="Li R."/>
            <person name="Liao H."/>
            <person name="Li X."/>
            <person name="Kong Y."/>
            <person name="Jiang Z."/>
            <person name="Chourrout D."/>
            <person name="Li R."/>
            <person name="Bao Z."/>
        </authorList>
    </citation>
    <scope>NUCLEOTIDE SEQUENCE [LARGE SCALE GENOMIC DNA]</scope>
    <source>
        <strain evidence="8 9">PY_sf001</strain>
    </source>
</reference>
<feature type="domain" description="B box-type" evidence="7">
    <location>
        <begin position="157"/>
        <end position="205"/>
    </location>
</feature>
<dbReference type="SMART" id="SM00184">
    <property type="entry name" value="RING"/>
    <property type="match status" value="1"/>
</dbReference>
<dbReference type="PROSITE" id="PS00518">
    <property type="entry name" value="ZF_RING_1"/>
    <property type="match status" value="1"/>
</dbReference>
<keyword evidence="1" id="KW-0479">Metal-binding</keyword>
<protein>
    <submittedName>
        <fullName evidence="8">Tripartite motif-containing protein 45</fullName>
    </submittedName>
</protein>
<dbReference type="Gene3D" id="3.30.160.60">
    <property type="entry name" value="Classic Zinc Finger"/>
    <property type="match status" value="1"/>
</dbReference>
<dbReference type="InterPro" id="IPR018957">
    <property type="entry name" value="Znf_C3HC4_RING-type"/>
</dbReference>
<evidence type="ECO:0000256" key="5">
    <source>
        <dbReference type="SAM" id="Coils"/>
    </source>
</evidence>
<evidence type="ECO:0000313" key="8">
    <source>
        <dbReference type="EMBL" id="OWF50518.1"/>
    </source>
</evidence>
<evidence type="ECO:0000313" key="9">
    <source>
        <dbReference type="Proteomes" id="UP000242188"/>
    </source>
</evidence>
<proteinExistence type="predicted"/>
<evidence type="ECO:0000256" key="3">
    <source>
        <dbReference type="ARBA" id="ARBA00022833"/>
    </source>
</evidence>
<dbReference type="GO" id="GO:0008270">
    <property type="term" value="F:zinc ion binding"/>
    <property type="evidence" value="ECO:0007669"/>
    <property type="project" value="UniProtKB-KW"/>
</dbReference>
<dbReference type="Pfam" id="PF00097">
    <property type="entry name" value="zf-C3HC4"/>
    <property type="match status" value="1"/>
</dbReference>
<organism evidence="8 9">
    <name type="scientific">Mizuhopecten yessoensis</name>
    <name type="common">Japanese scallop</name>
    <name type="synonym">Patinopecten yessoensis</name>
    <dbReference type="NCBI Taxonomy" id="6573"/>
    <lineage>
        <taxon>Eukaryota</taxon>
        <taxon>Metazoa</taxon>
        <taxon>Spiralia</taxon>
        <taxon>Lophotrochozoa</taxon>
        <taxon>Mollusca</taxon>
        <taxon>Bivalvia</taxon>
        <taxon>Autobranchia</taxon>
        <taxon>Pteriomorphia</taxon>
        <taxon>Pectinida</taxon>
        <taxon>Pectinoidea</taxon>
        <taxon>Pectinidae</taxon>
        <taxon>Mizuhopecten</taxon>
    </lineage>
</organism>
<evidence type="ECO:0000259" key="7">
    <source>
        <dbReference type="PROSITE" id="PS50119"/>
    </source>
</evidence>
<keyword evidence="2 4" id="KW-0863">Zinc-finger</keyword>
<dbReference type="PROSITE" id="PS50119">
    <property type="entry name" value="ZF_BBOX"/>
    <property type="match status" value="2"/>
</dbReference>
<accession>A0A210QP90</accession>
<dbReference type="InterPro" id="IPR000315">
    <property type="entry name" value="Znf_B-box"/>
</dbReference>
<comment type="caution">
    <text evidence="8">The sequence shown here is derived from an EMBL/GenBank/DDBJ whole genome shotgun (WGS) entry which is preliminary data.</text>
</comment>
<keyword evidence="5" id="KW-0175">Coiled coil</keyword>
<evidence type="ECO:0000256" key="2">
    <source>
        <dbReference type="ARBA" id="ARBA00022771"/>
    </source>
</evidence>
<dbReference type="SMART" id="SM00336">
    <property type="entry name" value="BBOX"/>
    <property type="match status" value="2"/>
</dbReference>
<gene>
    <name evidence="8" type="ORF">KP79_PYT04548</name>
</gene>
<dbReference type="InterPro" id="IPR001841">
    <property type="entry name" value="Znf_RING"/>
</dbReference>
<dbReference type="PANTHER" id="PTHR25462:SF296">
    <property type="entry name" value="MEIOTIC P26, ISOFORM F"/>
    <property type="match status" value="1"/>
</dbReference>
<dbReference type="SUPFAM" id="SSF57845">
    <property type="entry name" value="B-box zinc-binding domain"/>
    <property type="match status" value="1"/>
</dbReference>
<dbReference type="PANTHER" id="PTHR25462">
    <property type="entry name" value="BONUS, ISOFORM C-RELATED"/>
    <property type="match status" value="1"/>
</dbReference>
<dbReference type="Gene3D" id="2.120.10.30">
    <property type="entry name" value="TolB, C-terminal domain"/>
    <property type="match status" value="1"/>
</dbReference>
<dbReference type="InterPro" id="IPR017907">
    <property type="entry name" value="Znf_RING_CS"/>
</dbReference>
<sequence>MESPGVDTIACHLCRQTYKTPKYLQCLHTFCETCLGKWIVSKVTKGTNKSSFKCPVCDIDTDPPLGWTFSNIIQWASLYPDDRLVQSCIDQDQIRKGLRKCDLCMVRYSSRNAEYWCRQCSEAYCEACKPAHGSMKKTKRHEVLPMHQISKDLSLVTQHEICTKHPDEEIRLFCADHNASCCAVCSIVMHRRCVNVVDIHDAAKLVRTKRDYMDNEKHLRKAAKELQETEDVINENIAEVTQKRLRLEKAAESFVNRLCERMKSLLNDHKTKLNNIHGKALTGLNAAKEVNIGEQRFLENVLNHLDQTSISDEQIFLHMKKATTKHRELTAMKKQVPVKTWRHNIKPNTKALMDACLSIESICDVSLTEGTRSETELAPIQHPISWTIEQVKRWFVESRVYAAVQNTAYYHSDNCIVTVCSDDRKMCSYNAIGRQTSAVELTHEPYAATILGSEIMVTLPKAKHVAVFELTLDELIGSRKEGFELQKACYGITAISQEDNVVVVCGHSLKVMDAIMGIKCDEIPLDDANYRNVTSDSTGRVYVTNPFIHRVLCVDLKSGHTLFEFTDYPKLKFPNGVALDPLGNVYVVGCLSKNIVKLTKDGKFKDTILTLSDGLYHPNYVAFKKGSYDFLVTNDIDVFLYTVK</sequence>
<dbReference type="SUPFAM" id="SSF101898">
    <property type="entry name" value="NHL repeat"/>
    <property type="match status" value="1"/>
</dbReference>
<dbReference type="Proteomes" id="UP000242188">
    <property type="component" value="Unassembled WGS sequence"/>
</dbReference>